<dbReference type="Pfam" id="PF08668">
    <property type="entry name" value="HDOD"/>
    <property type="match status" value="1"/>
</dbReference>
<dbReference type="GO" id="GO:0051301">
    <property type="term" value="P:cell division"/>
    <property type="evidence" value="ECO:0007669"/>
    <property type="project" value="UniProtKB-KW"/>
</dbReference>
<dbReference type="EMBL" id="AP014568">
    <property type="protein sequence ID" value="BAO81903.1"/>
    <property type="molecule type" value="Genomic_DNA"/>
</dbReference>
<evidence type="ECO:0000313" key="3">
    <source>
        <dbReference type="EMBL" id="BAO81903.1"/>
    </source>
</evidence>
<reference evidence="3 4" key="1">
    <citation type="journal article" date="2014" name="Nat. Commun.">
        <title>Physiological and genomic features of highly alkaliphilic hydrogen-utilizing Betaproteobacteria from a continental serpentinizing site.</title>
        <authorList>
            <person name="Suzuki S."/>
            <person name="Kuenen J.G."/>
            <person name="Schipper K."/>
            <person name="van der Velde S."/>
            <person name="Ishii S."/>
            <person name="Wu A."/>
            <person name="Sorokin D.Y."/>
            <person name="Tenney A."/>
            <person name="Meng X.Y."/>
            <person name="Morrill P.L."/>
            <person name="Kamagata Y."/>
            <person name="Muyzer G."/>
            <person name="Nealson K.H."/>
        </authorList>
    </citation>
    <scope>NUCLEOTIDE SEQUENCE [LARGE SCALE GENOMIC DNA]</scope>
    <source>
        <strain evidence="3 4">A1</strain>
    </source>
</reference>
<dbReference type="KEGG" id="cbaa:SRAA_2049"/>
<dbReference type="RefSeq" id="WP_045532549.1">
    <property type="nucleotide sequence ID" value="NZ_AP014568.1"/>
</dbReference>
<organism evidence="3 4">
    <name type="scientific">Serpentinimonas raichei</name>
    <dbReference type="NCBI Taxonomy" id="1458425"/>
    <lineage>
        <taxon>Bacteria</taxon>
        <taxon>Pseudomonadati</taxon>
        <taxon>Pseudomonadota</taxon>
        <taxon>Betaproteobacteria</taxon>
        <taxon>Burkholderiales</taxon>
        <taxon>Comamonadaceae</taxon>
        <taxon>Serpentinimonas</taxon>
    </lineage>
</organism>
<sequence>MSSPKPSFSRSAPLGLAAWRKRLAAVRLPLVSPPDVLQALQDPDLPSPRLLEALNRDLPLGLAVMREAQRVLPKGQRVSNLAHALGVLGLTRLYKLIDTLGQQRLDPEQAGHLHLAEALQTSRLAGHLALQFTQIEAGNDGLARMGAVQAQNVAEWLLPVAAPALVEEMAQRVQDNERPARVEQELLGCTLQQLSAAVAVDIGLFEADSASLLHALEPALLGRAARLAWIGTNPPEIPTDLGRWLYRPSTLPSLLQMLAHELMRDWYSRRSSVLLKAIATHRHLKLDEVLAATRRAAVQASLEPHLWALCAAPATRLLWPPKPRLRPVHAAAAGAPEPAQQPAPAARAATTSRNPSDPVAPAPKPRPKPAPVQPSSVEPGSRARMLIDLFVDDCRSGRHADLSTFFRAFKLSLADGLGLERYALFLKMSQGEQLLCFLARGFGPDIEPRRYSLALDGHNLIAKVFAQPNGFFMAERARVAGLRALLPEKLRPELLASGALWGAVHVNQRSVGVLWADCGPEGGDLDAVQYAGFKLLVRHFGDELTRLMRVQKSQTVFADSSRL</sequence>
<dbReference type="SUPFAM" id="SSF109604">
    <property type="entry name" value="HD-domain/PDEase-like"/>
    <property type="match status" value="1"/>
</dbReference>
<evidence type="ECO:0000259" key="2">
    <source>
        <dbReference type="PROSITE" id="PS51833"/>
    </source>
</evidence>
<keyword evidence="3" id="KW-0132">Cell division</keyword>
<dbReference type="AlphaFoldDB" id="A0A060NQW3"/>
<feature type="region of interest" description="Disordered" evidence="1">
    <location>
        <begin position="330"/>
        <end position="379"/>
    </location>
</feature>
<accession>A0A060NQW3</accession>
<dbReference type="Gene3D" id="1.10.3210.10">
    <property type="entry name" value="Hypothetical protein af1432"/>
    <property type="match status" value="1"/>
</dbReference>
<dbReference type="InterPro" id="IPR013976">
    <property type="entry name" value="HDOD"/>
</dbReference>
<feature type="compositionally biased region" description="Low complexity" evidence="1">
    <location>
        <begin position="330"/>
        <end position="357"/>
    </location>
</feature>
<dbReference type="Proteomes" id="UP000067461">
    <property type="component" value="Chromosome"/>
</dbReference>
<keyword evidence="4" id="KW-1185">Reference proteome</keyword>
<feature type="compositionally biased region" description="Pro residues" evidence="1">
    <location>
        <begin position="358"/>
        <end position="372"/>
    </location>
</feature>
<evidence type="ECO:0000256" key="1">
    <source>
        <dbReference type="SAM" id="MobiDB-lite"/>
    </source>
</evidence>
<name>A0A060NQW3_9BURK</name>
<protein>
    <submittedName>
        <fullName evidence="3">Cell division GTPase</fullName>
    </submittedName>
</protein>
<evidence type="ECO:0000313" key="4">
    <source>
        <dbReference type="Proteomes" id="UP000067461"/>
    </source>
</evidence>
<keyword evidence="3" id="KW-0131">Cell cycle</keyword>
<dbReference type="PROSITE" id="PS51833">
    <property type="entry name" value="HDOD"/>
    <property type="match status" value="1"/>
</dbReference>
<gene>
    <name evidence="3" type="ORF">SRAA_2049</name>
</gene>
<proteinExistence type="predicted"/>
<feature type="domain" description="HDOD" evidence="2">
    <location>
        <begin position="26"/>
        <end position="218"/>
    </location>
</feature>
<dbReference type="HOGENOM" id="CLU_482109_0_0_4"/>